<accession>A0A2T5G0H1</accession>
<evidence type="ECO:0000256" key="4">
    <source>
        <dbReference type="ARBA" id="ARBA00023136"/>
    </source>
</evidence>
<dbReference type="OrthoDB" id="9774900at2"/>
<comment type="subcellular location">
    <subcellularLocation>
        <location evidence="1">Membrane</location>
        <topology evidence="1">Single-pass membrane protein</topology>
    </subcellularLocation>
</comment>
<dbReference type="GO" id="GO:0006508">
    <property type="term" value="P:proteolysis"/>
    <property type="evidence" value="ECO:0007669"/>
    <property type="project" value="UniProtKB-KW"/>
</dbReference>
<dbReference type="AlphaFoldDB" id="A0A2T5G0H1"/>
<evidence type="ECO:0000256" key="2">
    <source>
        <dbReference type="ARBA" id="ARBA00022692"/>
    </source>
</evidence>
<name>A0A2T5G0H1_9SPHN</name>
<evidence type="ECO:0000313" key="6">
    <source>
        <dbReference type="EMBL" id="PTQ12647.1"/>
    </source>
</evidence>
<evidence type="ECO:0000256" key="3">
    <source>
        <dbReference type="ARBA" id="ARBA00022989"/>
    </source>
</evidence>
<keyword evidence="6" id="KW-0482">Metalloprotease</keyword>
<organism evidence="6 7">
    <name type="scientific">Sphingomonas oleivorans</name>
    <dbReference type="NCBI Taxonomy" id="1735121"/>
    <lineage>
        <taxon>Bacteria</taxon>
        <taxon>Pseudomonadati</taxon>
        <taxon>Pseudomonadota</taxon>
        <taxon>Alphaproteobacteria</taxon>
        <taxon>Sphingomonadales</taxon>
        <taxon>Sphingomonadaceae</taxon>
        <taxon>Sphingomonas</taxon>
    </lineage>
</organism>
<feature type="transmembrane region" description="Helical" evidence="5">
    <location>
        <begin position="28"/>
        <end position="56"/>
    </location>
</feature>
<dbReference type="GO" id="GO:0008237">
    <property type="term" value="F:metallopeptidase activity"/>
    <property type="evidence" value="ECO:0007669"/>
    <property type="project" value="UniProtKB-KW"/>
</dbReference>
<dbReference type="EMBL" id="NWBU01000004">
    <property type="protein sequence ID" value="PTQ12647.1"/>
    <property type="molecule type" value="Genomic_DNA"/>
</dbReference>
<comment type="caution">
    <text evidence="6">The sequence shown here is derived from an EMBL/GenBank/DDBJ whole genome shotgun (WGS) entry which is preliminary data.</text>
</comment>
<keyword evidence="4 5" id="KW-0472">Membrane</keyword>
<dbReference type="RefSeq" id="WP_107965884.1">
    <property type="nucleotide sequence ID" value="NZ_NWBU01000004.1"/>
</dbReference>
<keyword evidence="3 5" id="KW-1133">Transmembrane helix</keyword>
<evidence type="ECO:0000313" key="7">
    <source>
        <dbReference type="Proteomes" id="UP000244162"/>
    </source>
</evidence>
<reference evidence="6 7" key="1">
    <citation type="submission" date="2017-09" db="EMBL/GenBank/DDBJ databases">
        <title>Sphingomonas panjinensis sp.nov., isolated from oil-contaminated soil.</title>
        <authorList>
            <person name="Wang L."/>
            <person name="Chen L."/>
        </authorList>
    </citation>
    <scope>NUCLEOTIDE SEQUENCE [LARGE SCALE GENOMIC DNA]</scope>
    <source>
        <strain evidence="6 7">FW-11</strain>
    </source>
</reference>
<dbReference type="InterPro" id="IPR007343">
    <property type="entry name" value="Uncharacterised_pept_Zn_put"/>
</dbReference>
<dbReference type="Pfam" id="PF04228">
    <property type="entry name" value="Zn_peptidase"/>
    <property type="match status" value="1"/>
</dbReference>
<sequence length="292" mass="30628">MRLDDYRTSDNVEDQRGMNFGGGGSGGLGLIGMLLGGGKIGVAIAILLILGTIFFGGDIFGGGGQRAVPQAGQSAGRDAAAACAVDQASTFSCRVLASTEDTWARIFQEEGGRYTPAKLAFYGGTGQSGCGAAQAAMGPFYCPSDNGIYLDTSFFRELEQRFGAAGDFAQAYVIAHEVGHHVQALTGVADQVRRAQARSNEATGNALQVKMELQADCYAGVWAARNRDRIEPGDVEEGLRAAQAIGDDTLQKAAGQRPVPESFTHGTSAERMQWLKRGLDSGDPAQCDTFAG</sequence>
<dbReference type="PANTHER" id="PTHR30168:SF0">
    <property type="entry name" value="INNER MEMBRANE PROTEIN"/>
    <property type="match status" value="1"/>
</dbReference>
<keyword evidence="6" id="KW-0645">Protease</keyword>
<evidence type="ECO:0000256" key="5">
    <source>
        <dbReference type="SAM" id="Phobius"/>
    </source>
</evidence>
<dbReference type="GO" id="GO:0016020">
    <property type="term" value="C:membrane"/>
    <property type="evidence" value="ECO:0007669"/>
    <property type="project" value="UniProtKB-SubCell"/>
</dbReference>
<keyword evidence="7" id="KW-1185">Reference proteome</keyword>
<keyword evidence="2 5" id="KW-0812">Transmembrane</keyword>
<proteinExistence type="predicted"/>
<dbReference type="PANTHER" id="PTHR30168">
    <property type="entry name" value="PUTATIVE MEMBRANE PROTEIN YPFJ"/>
    <property type="match status" value="1"/>
</dbReference>
<evidence type="ECO:0000256" key="1">
    <source>
        <dbReference type="ARBA" id="ARBA00004167"/>
    </source>
</evidence>
<keyword evidence="6" id="KW-0378">Hydrolase</keyword>
<protein>
    <submittedName>
        <fullName evidence="6">Zinc metalloprotease</fullName>
    </submittedName>
</protein>
<dbReference type="Proteomes" id="UP000244162">
    <property type="component" value="Unassembled WGS sequence"/>
</dbReference>
<gene>
    <name evidence="6" type="ORF">CLG96_00275</name>
</gene>